<feature type="transmembrane region" description="Helical" evidence="19">
    <location>
        <begin position="206"/>
        <end position="226"/>
    </location>
</feature>
<comment type="cofactor">
    <cofactor evidence="1 19">
        <name>Mg(2+)</name>
        <dbReference type="ChEBI" id="CHEBI:18420"/>
    </cofactor>
</comment>
<protein>
    <recommendedName>
        <fullName evidence="6 19">Adenosylcobinamide-GDP ribazoletransferase</fullName>
        <ecNumber evidence="5 19">2.7.8.26</ecNumber>
    </recommendedName>
    <alternativeName>
        <fullName evidence="16 19">Cobalamin synthase</fullName>
    </alternativeName>
    <alternativeName>
        <fullName evidence="15 19">Cobalamin-5'-phosphate synthase</fullName>
    </alternativeName>
</protein>
<keyword evidence="10 19" id="KW-0812">Transmembrane</keyword>
<proteinExistence type="inferred from homology"/>
<evidence type="ECO:0000256" key="15">
    <source>
        <dbReference type="ARBA" id="ARBA00032605"/>
    </source>
</evidence>
<dbReference type="InterPro" id="IPR003805">
    <property type="entry name" value="CobS"/>
</dbReference>
<evidence type="ECO:0000256" key="8">
    <source>
        <dbReference type="ARBA" id="ARBA00022573"/>
    </source>
</evidence>
<evidence type="ECO:0000256" key="7">
    <source>
        <dbReference type="ARBA" id="ARBA00022475"/>
    </source>
</evidence>
<keyword evidence="11 19" id="KW-0460">Magnesium</keyword>
<feature type="transmembrane region" description="Helical" evidence="19">
    <location>
        <begin position="42"/>
        <end position="64"/>
    </location>
</feature>
<keyword evidence="12 19" id="KW-1133">Transmembrane helix</keyword>
<evidence type="ECO:0000256" key="6">
    <source>
        <dbReference type="ARBA" id="ARBA00015850"/>
    </source>
</evidence>
<evidence type="ECO:0000256" key="11">
    <source>
        <dbReference type="ARBA" id="ARBA00022842"/>
    </source>
</evidence>
<evidence type="ECO:0000313" key="21">
    <source>
        <dbReference type="Proteomes" id="UP001596303"/>
    </source>
</evidence>
<feature type="transmembrane region" description="Helical" evidence="19">
    <location>
        <begin position="140"/>
        <end position="162"/>
    </location>
</feature>
<evidence type="ECO:0000256" key="18">
    <source>
        <dbReference type="ARBA" id="ARBA00049504"/>
    </source>
</evidence>
<evidence type="ECO:0000256" key="3">
    <source>
        <dbReference type="ARBA" id="ARBA00004663"/>
    </source>
</evidence>
<comment type="function">
    <text evidence="14 19">Joins adenosylcobinamide-GDP and alpha-ribazole to generate adenosylcobalamin (Ado-cobalamin). Also synthesizes adenosylcobalamin 5'-phosphate from adenosylcobinamide-GDP and alpha-ribazole 5'-phosphate.</text>
</comment>
<sequence length="257" mass="27339">MRQIREEWLRFLLALQFLTRLPIALKDDEFSPERLESSTRYYPLVGLLIGSVAALAYYLCALALPAPLPILISTAASLLLTGAFHEDGLADTFDGIGGGLTREAALNIMKDSRIGTYGTAALVTILLIKVFTLSALSLPLAIGALIAGHGLSRVSAVMVMVTSRYVRFEGKAKPVASDVGTKGLVFLAAFTALILIGLGLTGWSLPLLACALVGLIAGHVLIRLFYERKLGGYTGDALGATQQISEIGFYLGALAWL</sequence>
<comment type="caution">
    <text evidence="20">The sequence shown here is derived from an EMBL/GenBank/DDBJ whole genome shotgun (WGS) entry which is preliminary data.</text>
</comment>
<dbReference type="PANTHER" id="PTHR34148:SF1">
    <property type="entry name" value="ADENOSYLCOBINAMIDE-GDP RIBAZOLETRANSFERASE"/>
    <property type="match status" value="1"/>
</dbReference>
<dbReference type="EMBL" id="JBHSSW010000005">
    <property type="protein sequence ID" value="MFC6197713.1"/>
    <property type="molecule type" value="Genomic_DNA"/>
</dbReference>
<dbReference type="GO" id="GO:0051073">
    <property type="term" value="F:adenosylcobinamide-GDP ribazoletransferase activity"/>
    <property type="evidence" value="ECO:0007669"/>
    <property type="project" value="UniProtKB-EC"/>
</dbReference>
<keyword evidence="8 19" id="KW-0169">Cobalamin biosynthesis</keyword>
<comment type="subcellular location">
    <subcellularLocation>
        <location evidence="2 19">Cell membrane</location>
        <topology evidence="2 19">Multi-pass membrane protein</topology>
    </subcellularLocation>
</comment>
<evidence type="ECO:0000256" key="14">
    <source>
        <dbReference type="ARBA" id="ARBA00025228"/>
    </source>
</evidence>
<keyword evidence="9 19" id="KW-0808">Transferase</keyword>
<dbReference type="PANTHER" id="PTHR34148">
    <property type="entry name" value="ADENOSYLCOBINAMIDE-GDP RIBAZOLETRANSFERASE"/>
    <property type="match status" value="1"/>
</dbReference>
<evidence type="ECO:0000256" key="9">
    <source>
        <dbReference type="ARBA" id="ARBA00022679"/>
    </source>
</evidence>
<evidence type="ECO:0000256" key="16">
    <source>
        <dbReference type="ARBA" id="ARBA00032853"/>
    </source>
</evidence>
<dbReference type="EC" id="2.7.8.26" evidence="5 19"/>
<reference evidence="21" key="1">
    <citation type="journal article" date="2019" name="Int. J. Syst. Evol. Microbiol.">
        <title>The Global Catalogue of Microorganisms (GCM) 10K type strain sequencing project: providing services to taxonomists for standard genome sequencing and annotation.</title>
        <authorList>
            <consortium name="The Broad Institute Genomics Platform"/>
            <consortium name="The Broad Institute Genome Sequencing Center for Infectious Disease"/>
            <person name="Wu L."/>
            <person name="Ma J."/>
        </authorList>
    </citation>
    <scope>NUCLEOTIDE SEQUENCE [LARGE SCALE GENOMIC DNA]</scope>
    <source>
        <strain evidence="21">CGMCC-1.15741</strain>
    </source>
</reference>
<evidence type="ECO:0000313" key="20">
    <source>
        <dbReference type="EMBL" id="MFC6197713.1"/>
    </source>
</evidence>
<evidence type="ECO:0000256" key="4">
    <source>
        <dbReference type="ARBA" id="ARBA00010561"/>
    </source>
</evidence>
<comment type="catalytic activity">
    <reaction evidence="17 19">
        <text>alpha-ribazole + adenosylcob(III)inamide-GDP = adenosylcob(III)alamin + GMP + H(+)</text>
        <dbReference type="Rhea" id="RHEA:16049"/>
        <dbReference type="ChEBI" id="CHEBI:10329"/>
        <dbReference type="ChEBI" id="CHEBI:15378"/>
        <dbReference type="ChEBI" id="CHEBI:18408"/>
        <dbReference type="ChEBI" id="CHEBI:58115"/>
        <dbReference type="ChEBI" id="CHEBI:60487"/>
        <dbReference type="EC" id="2.7.8.26"/>
    </reaction>
</comment>
<comment type="catalytic activity">
    <reaction evidence="18 19">
        <text>alpha-ribazole 5'-phosphate + adenosylcob(III)inamide-GDP = adenosylcob(III)alamin 5'-phosphate + GMP + H(+)</text>
        <dbReference type="Rhea" id="RHEA:23560"/>
        <dbReference type="ChEBI" id="CHEBI:15378"/>
        <dbReference type="ChEBI" id="CHEBI:57918"/>
        <dbReference type="ChEBI" id="CHEBI:58115"/>
        <dbReference type="ChEBI" id="CHEBI:60487"/>
        <dbReference type="ChEBI" id="CHEBI:60493"/>
        <dbReference type="EC" id="2.7.8.26"/>
    </reaction>
</comment>
<evidence type="ECO:0000256" key="5">
    <source>
        <dbReference type="ARBA" id="ARBA00013200"/>
    </source>
</evidence>
<dbReference type="RefSeq" id="WP_377377000.1">
    <property type="nucleotide sequence ID" value="NZ_JBHSSW010000005.1"/>
</dbReference>
<keyword evidence="7 19" id="KW-1003">Cell membrane</keyword>
<accession>A0ABW1S873</accession>
<evidence type="ECO:0000256" key="10">
    <source>
        <dbReference type="ARBA" id="ARBA00022692"/>
    </source>
</evidence>
<comment type="similarity">
    <text evidence="4 19">Belongs to the CobS family.</text>
</comment>
<comment type="pathway">
    <text evidence="3 19">Cofactor biosynthesis; adenosylcobalamin biosynthesis; adenosylcobalamin from cob(II)yrinate a,c-diamide: step 7/7.</text>
</comment>
<dbReference type="Proteomes" id="UP001596303">
    <property type="component" value="Unassembled WGS sequence"/>
</dbReference>
<evidence type="ECO:0000256" key="2">
    <source>
        <dbReference type="ARBA" id="ARBA00004651"/>
    </source>
</evidence>
<feature type="transmembrane region" description="Helical" evidence="19">
    <location>
        <begin position="114"/>
        <end position="134"/>
    </location>
</feature>
<dbReference type="HAMAP" id="MF_00719">
    <property type="entry name" value="CobS"/>
    <property type="match status" value="1"/>
</dbReference>
<evidence type="ECO:0000256" key="17">
    <source>
        <dbReference type="ARBA" id="ARBA00048623"/>
    </source>
</evidence>
<organism evidence="20 21">
    <name type="scientific">Ponticaulis profundi</name>
    <dbReference type="NCBI Taxonomy" id="2665222"/>
    <lineage>
        <taxon>Bacteria</taxon>
        <taxon>Pseudomonadati</taxon>
        <taxon>Pseudomonadota</taxon>
        <taxon>Alphaproteobacteria</taxon>
        <taxon>Hyphomonadales</taxon>
        <taxon>Hyphomonadaceae</taxon>
        <taxon>Ponticaulis</taxon>
    </lineage>
</organism>
<name>A0ABW1S873_9PROT</name>
<dbReference type="Pfam" id="PF02654">
    <property type="entry name" value="CobS"/>
    <property type="match status" value="1"/>
</dbReference>
<keyword evidence="21" id="KW-1185">Reference proteome</keyword>
<evidence type="ECO:0000256" key="1">
    <source>
        <dbReference type="ARBA" id="ARBA00001946"/>
    </source>
</evidence>
<feature type="transmembrane region" description="Helical" evidence="19">
    <location>
        <begin position="183"/>
        <end position="200"/>
    </location>
</feature>
<evidence type="ECO:0000256" key="12">
    <source>
        <dbReference type="ARBA" id="ARBA00022989"/>
    </source>
</evidence>
<evidence type="ECO:0000256" key="13">
    <source>
        <dbReference type="ARBA" id="ARBA00023136"/>
    </source>
</evidence>
<evidence type="ECO:0000256" key="19">
    <source>
        <dbReference type="HAMAP-Rule" id="MF_00719"/>
    </source>
</evidence>
<dbReference type="NCBIfam" id="TIGR00317">
    <property type="entry name" value="cobS"/>
    <property type="match status" value="1"/>
</dbReference>
<keyword evidence="13 19" id="KW-0472">Membrane</keyword>
<gene>
    <name evidence="19 20" type="primary">cobS</name>
    <name evidence="20" type="ORF">ACFQDM_06460</name>
</gene>